<accession>F4RLH4</accession>
<dbReference type="HOGENOM" id="CLU_382654_0_0_1"/>
<dbReference type="EMBL" id="GL883106">
    <property type="protein sequence ID" value="EGG06770.1"/>
    <property type="molecule type" value="Genomic_DNA"/>
</dbReference>
<evidence type="ECO:0000256" key="1">
    <source>
        <dbReference type="SAM" id="MobiDB-lite"/>
    </source>
</evidence>
<feature type="region of interest" description="Disordered" evidence="1">
    <location>
        <begin position="443"/>
        <end position="487"/>
    </location>
</feature>
<feature type="compositionally biased region" description="Basic and acidic residues" evidence="1">
    <location>
        <begin position="689"/>
        <end position="699"/>
    </location>
</feature>
<feature type="region of interest" description="Disordered" evidence="1">
    <location>
        <begin position="613"/>
        <end position="723"/>
    </location>
</feature>
<dbReference type="GeneID" id="18922836"/>
<sequence>MPPFRNWKNPTPDDLAFLNTLDARAKSEIYPLPITARAHPCVRAGMEQCFVCGKFGHRKPCLSKKKYGAPYFPFWRRTNNGRSYSINKLRLTDEQLAVASLSEAGTFSSPDAEKLHLISEWCVLVEVEEDEVDIMQLSSDDIALLEAAEEKASLKASSQIQASVVSGDESDEIDELDEPTGEAMVLAAKPRSTVTGKQVTHKKLRRSGGVCYHCFGRVGSGRISGTYGLRFPPGQRSRNSNNYQFPYIDINHLQVIYNFSSNSPSLPFRYQLNSENEMANPNSSTRITRRTRGEEVEEGAVAIAPPSSNITNLEQRAPLDGEAIEEERRDAVARSMESDHESYDEDEDQDSEDDTYDAQNEESDPDSSSSSQDDSSDPENSSSDESTKESSDEDSSSGSSSEDSSEEEGDTGESNETIKNGNKRDRKSLKAIDKVIAKAMRAREKAKARLAEKKLALKDRKAMSKHGKRTTSSKVKSSSNKKDIKKENGIKFQKGEPCKSMLPTLQTYWGEAMKTLSESVPLTVLNPTFVQKDKRSHPPFRILHVLRRMDRWDNPTKKILEENVQFLNTGKPVEDAREACKRHKLFGHRGKGVPVPDASIYVESFERAAKEKATRQGEFSFGNENPYAKGARFEHRDPITGMWEESAARESKKRRGQLTRQNSSSNSRRIPRLPRGPRLPDIIEMLPPARREPAQEGNHRTNRGGVRRGRGSAVNIRGRARHM</sequence>
<feature type="region of interest" description="Disordered" evidence="1">
    <location>
        <begin position="276"/>
        <end position="430"/>
    </location>
</feature>
<dbReference type="VEuPathDB" id="FungiDB:MELLADRAFT_106234"/>
<keyword evidence="3" id="KW-1185">Reference proteome</keyword>
<feature type="compositionally biased region" description="Acidic residues" evidence="1">
    <location>
        <begin position="403"/>
        <end position="413"/>
    </location>
</feature>
<gene>
    <name evidence="2" type="ORF">MELLADRAFT_106234</name>
</gene>
<reference evidence="3" key="1">
    <citation type="journal article" date="2011" name="Proc. Natl. Acad. Sci. U.S.A.">
        <title>Obligate biotrophy features unraveled by the genomic analysis of rust fungi.</title>
        <authorList>
            <person name="Duplessis S."/>
            <person name="Cuomo C.A."/>
            <person name="Lin Y.-C."/>
            <person name="Aerts A."/>
            <person name="Tisserant E."/>
            <person name="Veneault-Fourrey C."/>
            <person name="Joly D.L."/>
            <person name="Hacquard S."/>
            <person name="Amselem J."/>
            <person name="Cantarel B.L."/>
            <person name="Chiu R."/>
            <person name="Coutinho P.M."/>
            <person name="Feau N."/>
            <person name="Field M."/>
            <person name="Frey P."/>
            <person name="Gelhaye E."/>
            <person name="Goldberg J."/>
            <person name="Grabherr M.G."/>
            <person name="Kodira C.D."/>
            <person name="Kohler A."/>
            <person name="Kuees U."/>
            <person name="Lindquist E.A."/>
            <person name="Lucas S.M."/>
            <person name="Mago R."/>
            <person name="Mauceli E."/>
            <person name="Morin E."/>
            <person name="Murat C."/>
            <person name="Pangilinan J.L."/>
            <person name="Park R."/>
            <person name="Pearson M."/>
            <person name="Quesneville H."/>
            <person name="Rouhier N."/>
            <person name="Sakthikumar S."/>
            <person name="Salamov A.A."/>
            <person name="Schmutz J."/>
            <person name="Selles B."/>
            <person name="Shapiro H."/>
            <person name="Tanguay P."/>
            <person name="Tuskan G.A."/>
            <person name="Henrissat B."/>
            <person name="Van de Peer Y."/>
            <person name="Rouze P."/>
            <person name="Ellis J.G."/>
            <person name="Dodds P.N."/>
            <person name="Schein J.E."/>
            <person name="Zhong S."/>
            <person name="Hamelin R.C."/>
            <person name="Grigoriev I.V."/>
            <person name="Szabo L.J."/>
            <person name="Martin F."/>
        </authorList>
    </citation>
    <scope>NUCLEOTIDE SEQUENCE [LARGE SCALE GENOMIC DNA]</scope>
    <source>
        <strain evidence="3">98AG31 / pathotype 3-4-7</strain>
    </source>
</reference>
<feature type="compositionally biased region" description="Basic and acidic residues" evidence="1">
    <location>
        <begin position="326"/>
        <end position="341"/>
    </location>
</feature>
<feature type="compositionally biased region" description="Low complexity" evidence="1">
    <location>
        <begin position="366"/>
        <end position="384"/>
    </location>
</feature>
<feature type="compositionally biased region" description="Acidic residues" evidence="1">
    <location>
        <begin position="342"/>
        <end position="365"/>
    </location>
</feature>
<dbReference type="InParanoid" id="F4RLH4"/>
<dbReference type="Proteomes" id="UP000001072">
    <property type="component" value="Unassembled WGS sequence"/>
</dbReference>
<name>F4RLH4_MELLP</name>
<feature type="compositionally biased region" description="Polar residues" evidence="1">
    <location>
        <begin position="276"/>
        <end position="285"/>
    </location>
</feature>
<protein>
    <submittedName>
        <fullName evidence="2">Uncharacterized protein</fullName>
    </submittedName>
</protein>
<feature type="compositionally biased region" description="Polar residues" evidence="1">
    <location>
        <begin position="658"/>
        <end position="667"/>
    </location>
</feature>
<dbReference type="AlphaFoldDB" id="F4RLH4"/>
<proteinExistence type="predicted"/>
<feature type="compositionally biased region" description="Basic residues" evidence="1">
    <location>
        <begin position="700"/>
        <end position="710"/>
    </location>
</feature>
<dbReference type="RefSeq" id="XP_007409730.1">
    <property type="nucleotide sequence ID" value="XM_007409668.1"/>
</dbReference>
<evidence type="ECO:0000313" key="2">
    <source>
        <dbReference type="EMBL" id="EGG06770.1"/>
    </source>
</evidence>
<organism evidence="3">
    <name type="scientific">Melampsora larici-populina (strain 98AG31 / pathotype 3-4-7)</name>
    <name type="common">Poplar leaf rust fungus</name>
    <dbReference type="NCBI Taxonomy" id="747676"/>
    <lineage>
        <taxon>Eukaryota</taxon>
        <taxon>Fungi</taxon>
        <taxon>Dikarya</taxon>
        <taxon>Basidiomycota</taxon>
        <taxon>Pucciniomycotina</taxon>
        <taxon>Pucciniomycetes</taxon>
        <taxon>Pucciniales</taxon>
        <taxon>Melampsoraceae</taxon>
        <taxon>Melampsora</taxon>
    </lineage>
</organism>
<dbReference type="KEGG" id="mlr:MELLADRAFT_106234"/>
<feature type="compositionally biased region" description="Basic and acidic residues" evidence="1">
    <location>
        <begin position="443"/>
        <end position="462"/>
    </location>
</feature>
<evidence type="ECO:0000313" key="3">
    <source>
        <dbReference type="Proteomes" id="UP000001072"/>
    </source>
</evidence>